<dbReference type="EMBL" id="AP017928">
    <property type="protein sequence ID" value="BBA35298.1"/>
    <property type="molecule type" value="Genomic_DNA"/>
</dbReference>
<dbReference type="GO" id="GO:0003677">
    <property type="term" value="F:DNA binding"/>
    <property type="evidence" value="ECO:0007669"/>
    <property type="project" value="InterPro"/>
</dbReference>
<evidence type="ECO:0000313" key="3">
    <source>
        <dbReference type="EMBL" id="BBA35298.1"/>
    </source>
</evidence>
<dbReference type="Proteomes" id="UP000266313">
    <property type="component" value="Chromosome"/>
</dbReference>
<dbReference type="GO" id="GO:0004803">
    <property type="term" value="F:transposase activity"/>
    <property type="evidence" value="ECO:0007669"/>
    <property type="project" value="InterPro"/>
</dbReference>
<protein>
    <submittedName>
        <fullName evidence="3">Transposase</fullName>
    </submittedName>
</protein>
<evidence type="ECO:0000256" key="1">
    <source>
        <dbReference type="SAM" id="Phobius"/>
    </source>
</evidence>
<evidence type="ECO:0000259" key="2">
    <source>
        <dbReference type="Pfam" id="PF01609"/>
    </source>
</evidence>
<dbReference type="InterPro" id="IPR002559">
    <property type="entry name" value="Transposase_11"/>
</dbReference>
<accession>A0A250KUF9</accession>
<reference evidence="3 4" key="1">
    <citation type="submission" date="2016-12" db="EMBL/GenBank/DDBJ databases">
        <title>Genome sequencing of Methylocaldum marinum.</title>
        <authorList>
            <person name="Takeuchi M."/>
            <person name="Kamagata Y."/>
            <person name="Hiraoka S."/>
            <person name="Oshima K."/>
            <person name="Hattori M."/>
            <person name="Iwasaki W."/>
        </authorList>
    </citation>
    <scope>NUCLEOTIDE SEQUENCE [LARGE SCALE GENOMIC DNA]</scope>
    <source>
        <strain evidence="3 4">S8</strain>
    </source>
</reference>
<proteinExistence type="predicted"/>
<dbReference type="Pfam" id="PF01609">
    <property type="entry name" value="DDE_Tnp_1"/>
    <property type="match status" value="1"/>
</dbReference>
<keyword evidence="4" id="KW-1185">Reference proteome</keyword>
<dbReference type="AlphaFoldDB" id="A0A250KUF9"/>
<gene>
    <name evidence="3" type="ORF">sS8_3360</name>
</gene>
<dbReference type="Gene3D" id="3.90.350.10">
    <property type="entry name" value="Transposase Inhibitor Protein From Tn5, Chain A, domain 1"/>
    <property type="match status" value="1"/>
</dbReference>
<feature type="domain" description="Transposase IS4-like" evidence="2">
    <location>
        <begin position="16"/>
        <end position="118"/>
    </location>
</feature>
<feature type="transmembrane region" description="Helical" evidence="1">
    <location>
        <begin position="105"/>
        <end position="124"/>
    </location>
</feature>
<dbReference type="GO" id="GO:0006313">
    <property type="term" value="P:DNA transposition"/>
    <property type="evidence" value="ECO:0007669"/>
    <property type="project" value="InterPro"/>
</dbReference>
<name>A0A250KUF9_9GAMM</name>
<dbReference type="PANTHER" id="PTHR33258">
    <property type="entry name" value="TRANSPOSASE INSL FOR INSERTION SEQUENCE ELEMENT IS186A-RELATED"/>
    <property type="match status" value="1"/>
</dbReference>
<evidence type="ECO:0000313" key="4">
    <source>
        <dbReference type="Proteomes" id="UP000266313"/>
    </source>
</evidence>
<dbReference type="PANTHER" id="PTHR33258:SF1">
    <property type="entry name" value="TRANSPOSASE INSL FOR INSERTION SEQUENCE ELEMENT IS186A-RELATED"/>
    <property type="match status" value="1"/>
</dbReference>
<dbReference type="KEGG" id="mmai:sS8_3360"/>
<dbReference type="SUPFAM" id="SSF53098">
    <property type="entry name" value="Ribonuclease H-like"/>
    <property type="match status" value="1"/>
</dbReference>
<keyword evidence="1" id="KW-1133">Transmembrane helix</keyword>
<keyword evidence="1" id="KW-0812">Transmembrane</keyword>
<dbReference type="OrthoDB" id="368860at2"/>
<sequence>MRRERPLTDTDRAAGVIRDVDLRRLGTPHHTRLLPQPFRLVWVSTGHRRVDGTVEPLILVTNRLDLDAELIAVAYRCRWTVELFFRWLKCVLSCRHLLSQTANSVTFQVYAAIIASLLLSLWIGHAPTKATYEMVCHYLSGWATEKELITYLERIRHKATLSKK</sequence>
<organism evidence="3 4">
    <name type="scientific">Methylocaldum marinum</name>
    <dbReference type="NCBI Taxonomy" id="1432792"/>
    <lineage>
        <taxon>Bacteria</taxon>
        <taxon>Pseudomonadati</taxon>
        <taxon>Pseudomonadota</taxon>
        <taxon>Gammaproteobacteria</taxon>
        <taxon>Methylococcales</taxon>
        <taxon>Methylococcaceae</taxon>
        <taxon>Methylocaldum</taxon>
    </lineage>
</organism>
<keyword evidence="1" id="KW-0472">Membrane</keyword>
<dbReference type="InterPro" id="IPR012337">
    <property type="entry name" value="RNaseH-like_sf"/>
</dbReference>